<dbReference type="Gene3D" id="3.40.50.11090">
    <property type="match status" value="1"/>
</dbReference>
<dbReference type="AlphaFoldDB" id="A0A6C0IGR9"/>
<feature type="transmembrane region" description="Helical" evidence="1">
    <location>
        <begin position="7"/>
        <end position="30"/>
    </location>
</feature>
<evidence type="ECO:0008006" key="5">
    <source>
        <dbReference type="Google" id="ProtNLM"/>
    </source>
</evidence>
<dbReference type="GO" id="GO:0030247">
    <property type="term" value="F:polysaccharide binding"/>
    <property type="evidence" value="ECO:0007669"/>
    <property type="project" value="InterPro"/>
</dbReference>
<dbReference type="InterPro" id="IPR055050">
    <property type="entry name" value="WsaF_C"/>
</dbReference>
<dbReference type="Gene3D" id="3.40.50.2000">
    <property type="entry name" value="Glycogen Phosphorylase B"/>
    <property type="match status" value="1"/>
</dbReference>
<dbReference type="Pfam" id="PF22772">
    <property type="entry name" value="WsaF_C"/>
    <property type="match status" value="1"/>
</dbReference>
<evidence type="ECO:0000256" key="1">
    <source>
        <dbReference type="SAM" id="Phobius"/>
    </source>
</evidence>
<keyword evidence="1" id="KW-1133">Transmembrane helix</keyword>
<accession>A0A6C0IGR9</accession>
<feature type="domain" description="WsaF N-terminal" evidence="2">
    <location>
        <begin position="53"/>
        <end position="192"/>
    </location>
</feature>
<evidence type="ECO:0000259" key="2">
    <source>
        <dbReference type="Pfam" id="PF21374"/>
    </source>
</evidence>
<protein>
    <recommendedName>
        <fullName evidence="5">Glycosyl transferase family 1 domain-containing protein</fullName>
    </recommendedName>
</protein>
<organism evidence="4">
    <name type="scientific">viral metagenome</name>
    <dbReference type="NCBI Taxonomy" id="1070528"/>
    <lineage>
        <taxon>unclassified sequences</taxon>
        <taxon>metagenomes</taxon>
        <taxon>organismal metagenomes</taxon>
    </lineage>
</organism>
<reference evidence="4" key="1">
    <citation type="journal article" date="2020" name="Nature">
        <title>Giant virus diversity and host interactions through global metagenomics.</title>
        <authorList>
            <person name="Schulz F."/>
            <person name="Roux S."/>
            <person name="Paez-Espino D."/>
            <person name="Jungbluth S."/>
            <person name="Walsh D.A."/>
            <person name="Denef V.J."/>
            <person name="McMahon K.D."/>
            <person name="Konstantinidis K.T."/>
            <person name="Eloe-Fadrosh E.A."/>
            <person name="Kyrpides N.C."/>
            <person name="Woyke T."/>
        </authorList>
    </citation>
    <scope>NUCLEOTIDE SEQUENCE</scope>
    <source>
        <strain evidence="4">GVMAG-M-3300023184-71</strain>
    </source>
</reference>
<evidence type="ECO:0000259" key="3">
    <source>
        <dbReference type="Pfam" id="PF22772"/>
    </source>
</evidence>
<evidence type="ECO:0000313" key="4">
    <source>
        <dbReference type="EMBL" id="QHT90703.1"/>
    </source>
</evidence>
<sequence length="408" mass="46618">MRNHHSRILVFSTLVIVLFFIVLLLVLLPVDHSHQKTYSSPAFTVPNLEPAVNILMPGWSKALTGGPLSILHVAVRMSQHGIPVRIINVRATPTTGKEIKKLLPKYNLEFLVDHAEFVEYKEKDRVHYSDKDMFMATMYNTVPTASSMQKKLNSKPILYMIQDCEPFFFAHNSDAAEAYASYDVPHIPIFNSWLLQRYFQQQKLSVYSGSWGPFPVYSYFPEYFSTADPILMQKKREQKKNFIVYGRPHAERNAYAFTMECLVQAVQRKKMDLSQWNFYNVGGNSDSFPGIQIQNMSHIHGDAYWELLKTGDVGLSLMMTPHPSLPPFDFASAGMLVVTNSIFERKPEDYEKVSHNFFVGKTSVDALVEQISLAVAKVDDIDFRLQGSFLNLPTHSIDYPQLKTQLEA</sequence>
<proteinExistence type="predicted"/>
<keyword evidence="1" id="KW-0472">Membrane</keyword>
<dbReference type="Pfam" id="PF21374">
    <property type="entry name" value="WsaF_N"/>
    <property type="match status" value="1"/>
</dbReference>
<keyword evidence="1" id="KW-0812">Transmembrane</keyword>
<name>A0A6C0IGR9_9ZZZZ</name>
<dbReference type="InterPro" id="IPR048510">
    <property type="entry name" value="WsaF_N"/>
</dbReference>
<feature type="domain" description="WsaF C-terminal" evidence="3">
    <location>
        <begin position="240"/>
        <end position="371"/>
    </location>
</feature>
<dbReference type="EMBL" id="MN740156">
    <property type="protein sequence ID" value="QHT90703.1"/>
    <property type="molecule type" value="Genomic_DNA"/>
</dbReference>